<dbReference type="InterPro" id="IPR006944">
    <property type="entry name" value="Phage/GTA_portal"/>
</dbReference>
<dbReference type="EMBL" id="JAAIWK010000017">
    <property type="protein sequence ID" value="NEY20508.1"/>
    <property type="molecule type" value="Genomic_DNA"/>
</dbReference>
<dbReference type="RefSeq" id="WP_163173946.1">
    <property type="nucleotide sequence ID" value="NZ_JAAIWK010000017.1"/>
</dbReference>
<dbReference type="InterPro" id="IPR006427">
    <property type="entry name" value="Portal_HK97"/>
</dbReference>
<dbReference type="AlphaFoldDB" id="A0A6M0PB28"/>
<evidence type="ECO:0000313" key="1">
    <source>
        <dbReference type="EMBL" id="NEY20508.1"/>
    </source>
</evidence>
<reference evidence="1 2" key="1">
    <citation type="submission" date="2020-02" db="EMBL/GenBank/DDBJ databases">
        <authorList>
            <person name="Feng H."/>
        </authorList>
    </citation>
    <scope>NUCLEOTIDE SEQUENCE [LARGE SCALE GENOMIC DNA]</scope>
    <source>
        <strain evidence="1 2">Gsoil 114</strain>
    </source>
</reference>
<accession>A0A6M0PB28</accession>
<protein>
    <submittedName>
        <fullName evidence="1">Phage portal protein</fullName>
    </submittedName>
</protein>
<keyword evidence="2" id="KW-1185">Reference proteome</keyword>
<comment type="caution">
    <text evidence="1">The sequence shown here is derived from an EMBL/GenBank/DDBJ whole genome shotgun (WGS) entry which is preliminary data.</text>
</comment>
<evidence type="ECO:0000313" key="2">
    <source>
        <dbReference type="Proteomes" id="UP000476934"/>
    </source>
</evidence>
<dbReference type="NCBIfam" id="TIGR01537">
    <property type="entry name" value="portal_HK97"/>
    <property type="match status" value="1"/>
</dbReference>
<dbReference type="Proteomes" id="UP000476934">
    <property type="component" value="Unassembled WGS sequence"/>
</dbReference>
<proteinExistence type="predicted"/>
<organism evidence="1 2">
    <name type="scientific">Heyndrickxia ginsengihumi</name>
    <dbReference type="NCBI Taxonomy" id="363870"/>
    <lineage>
        <taxon>Bacteria</taxon>
        <taxon>Bacillati</taxon>
        <taxon>Bacillota</taxon>
        <taxon>Bacilli</taxon>
        <taxon>Bacillales</taxon>
        <taxon>Bacillaceae</taxon>
        <taxon>Heyndrickxia</taxon>
    </lineage>
</organism>
<name>A0A6M0PB28_9BACI</name>
<dbReference type="Pfam" id="PF04860">
    <property type="entry name" value="Phage_portal"/>
    <property type="match status" value="1"/>
</dbReference>
<gene>
    <name evidence="1" type="ORF">G4D61_11130</name>
</gene>
<reference evidence="1 2" key="2">
    <citation type="submission" date="2020-03" db="EMBL/GenBank/DDBJ databases">
        <title>Bacillus aquiflavi sp. nov., isolated from yellow water of strong flavor Chinese baijiu in Yibin region of China.</title>
        <authorList>
            <person name="Xie J."/>
        </authorList>
    </citation>
    <scope>NUCLEOTIDE SEQUENCE [LARGE SCALE GENOMIC DNA]</scope>
    <source>
        <strain evidence="1 2">Gsoil 114</strain>
    </source>
</reference>
<sequence length="389" mass="44012">MSFGSWVKSWNPFYKDVDGEIQTIFVSLLAKEIYKRIAVDSCINLIANALVRCEFKTIQKGKSVKADNYYLLNVAPNKNQNATEFKKKMVSNLFRKNECLIVMANDQLFIADSFKVDEYVMRDSIYSQVTVGDFQFTGSFNESDVIYLKLNDKDIMHVINSFYKDYGKILESAKGIYKRSNAKKFVLKGEFLRSQNNDTQQKINKMMTDQFKPWLEADNAGAIFQLQNGYEMDDLSGTGKNGASKQDSRDVRSLVDDVFDFVATAFHVPRGLVKGDVVDVSSQTNNFLMFCINPLVELISAEFNKKMYGKDAYLGGSYLKIDTSRIKVTDLNDMATALDKLFAIAGLSINDIIDMVGGERIDEPWADKRFVTKNYMDASQLQNVKGGDG</sequence>